<feature type="compositionally biased region" description="Low complexity" evidence="1">
    <location>
        <begin position="331"/>
        <end position="349"/>
    </location>
</feature>
<feature type="compositionally biased region" description="Basic and acidic residues" evidence="1">
    <location>
        <begin position="355"/>
        <end position="364"/>
    </location>
</feature>
<evidence type="ECO:0000256" key="1">
    <source>
        <dbReference type="SAM" id="MobiDB-lite"/>
    </source>
</evidence>
<reference evidence="2 3" key="1">
    <citation type="submission" date="2024-01" db="EMBL/GenBank/DDBJ databases">
        <title>A draft genome for a cacao thread blight-causing isolate of Paramarasmius palmivorus.</title>
        <authorList>
            <person name="Baruah I.K."/>
            <person name="Bukari Y."/>
            <person name="Amoako-Attah I."/>
            <person name="Meinhardt L.W."/>
            <person name="Bailey B.A."/>
            <person name="Cohen S.P."/>
        </authorList>
    </citation>
    <scope>NUCLEOTIDE SEQUENCE [LARGE SCALE GENOMIC DNA]</scope>
    <source>
        <strain evidence="2 3">GH-12</strain>
    </source>
</reference>
<organism evidence="2 3">
    <name type="scientific">Paramarasmius palmivorus</name>
    <dbReference type="NCBI Taxonomy" id="297713"/>
    <lineage>
        <taxon>Eukaryota</taxon>
        <taxon>Fungi</taxon>
        <taxon>Dikarya</taxon>
        <taxon>Basidiomycota</taxon>
        <taxon>Agaricomycotina</taxon>
        <taxon>Agaricomycetes</taxon>
        <taxon>Agaricomycetidae</taxon>
        <taxon>Agaricales</taxon>
        <taxon>Marasmiineae</taxon>
        <taxon>Marasmiaceae</taxon>
        <taxon>Paramarasmius</taxon>
    </lineage>
</organism>
<dbReference type="AlphaFoldDB" id="A0AAW0B150"/>
<evidence type="ECO:0000313" key="2">
    <source>
        <dbReference type="EMBL" id="KAK7019383.1"/>
    </source>
</evidence>
<proteinExistence type="predicted"/>
<keyword evidence="3" id="KW-1185">Reference proteome</keyword>
<accession>A0AAW0B150</accession>
<name>A0AAW0B150_9AGAR</name>
<dbReference type="EMBL" id="JAYKXP010000210">
    <property type="protein sequence ID" value="KAK7019383.1"/>
    <property type="molecule type" value="Genomic_DNA"/>
</dbReference>
<dbReference type="Proteomes" id="UP001383192">
    <property type="component" value="Unassembled WGS sequence"/>
</dbReference>
<comment type="caution">
    <text evidence="2">The sequence shown here is derived from an EMBL/GenBank/DDBJ whole genome shotgun (WGS) entry which is preliminary data.</text>
</comment>
<gene>
    <name evidence="2" type="ORF">VNI00_018096</name>
</gene>
<protein>
    <submittedName>
        <fullName evidence="2">Uncharacterized protein</fullName>
    </submittedName>
</protein>
<feature type="compositionally biased region" description="Polar residues" evidence="1">
    <location>
        <begin position="300"/>
        <end position="311"/>
    </location>
</feature>
<evidence type="ECO:0000313" key="3">
    <source>
        <dbReference type="Proteomes" id="UP001383192"/>
    </source>
</evidence>
<sequence>MKPWDGLVGGFVEQYFVTSPNMTVLYSPPLPTRTVQRRQDYRYGQDDPLHWPQFFYTNRCHYAVIRRRPTRSSDPFGDWWHNPTEIPFVPDEGVLTGVGKLHHPYILRHLDDIEDICKRYSDYRSSLSNAMPNKYVAVLQHHLNQSYQRLSSLPMTLSDARSIYSFMQRCYLELLAALDWIQLYQPKMEGRSPVFKGDASKSNLMGAFVTDSNSATQLFHAGVPVWVVRDKKYHPSTLILQDALLKEPSADILELEVLDTSATPVYVGACLKDQITAMDRCSSRGVTWIDAFQATLSSQPPAAVQKAQSNVPPKRPGHALPSARLSKRPKINSSSPKSNHPSPSSAKPSDSGEPNNHRERDKFAPVDSPFAPPSPVAWISALKNVDRRQPSPPRIPSGYILPEHGLFLNVPSSKRTKYLLCWLKYRTALVFRATDTLHPPVLWRAQLWRTFLALDFTQSDKSTPHTDLEDGEVPLSVSTFSQKQRDVVNDTLSNCIQRAGVFINEQRLTRSESGFTWQQQSKDAADLDEPQLVREILWEMANISFRCEMLALDRARRLPPSSANRHNSELDRVLREDAVAQCFPKDLVSSDAYLKEGLAAVGIRDRAPYLLNLKKVMQEWKGADAQRWFSFSTTRSLDTCTDGELERLESHLSQFYAQSFFDQFARPCTLPHRPA</sequence>
<feature type="region of interest" description="Disordered" evidence="1">
    <location>
        <begin position="300"/>
        <end position="369"/>
    </location>
</feature>